<gene>
    <name evidence="1" type="ORF">DW740_10780</name>
</gene>
<sequence length="75" mass="8777">MHFHAGKCQLMQGIFQKENTDKALKYGIYRHLPTYEKIIRNLVSFSFKSKNRNVLDVRASLKVGLQMEQDKIPSH</sequence>
<evidence type="ECO:0000313" key="1">
    <source>
        <dbReference type="EMBL" id="RHE39230.1"/>
    </source>
</evidence>
<protein>
    <submittedName>
        <fullName evidence="1">Uncharacterized protein</fullName>
    </submittedName>
</protein>
<name>A0A414J462_9FIRM</name>
<evidence type="ECO:0000313" key="2">
    <source>
        <dbReference type="Proteomes" id="UP000283745"/>
    </source>
</evidence>
<comment type="caution">
    <text evidence="1">The sequence shown here is derived from an EMBL/GenBank/DDBJ whole genome shotgun (WGS) entry which is preliminary data.</text>
</comment>
<proteinExistence type="predicted"/>
<accession>A0A414J462</accession>
<dbReference type="EMBL" id="QSKF01000008">
    <property type="protein sequence ID" value="RHE39230.1"/>
    <property type="molecule type" value="Genomic_DNA"/>
</dbReference>
<reference evidence="1 2" key="1">
    <citation type="submission" date="2018-08" db="EMBL/GenBank/DDBJ databases">
        <title>A genome reference for cultivated species of the human gut microbiota.</title>
        <authorList>
            <person name="Zou Y."/>
            <person name="Xue W."/>
            <person name="Luo G."/>
        </authorList>
    </citation>
    <scope>NUCLEOTIDE SEQUENCE [LARGE SCALE GENOMIC DNA]</scope>
    <source>
        <strain evidence="1 2">AM28-23</strain>
    </source>
</reference>
<dbReference type="AlphaFoldDB" id="A0A414J462"/>
<organism evidence="1 2">
    <name type="scientific">Blautia obeum</name>
    <dbReference type="NCBI Taxonomy" id="40520"/>
    <lineage>
        <taxon>Bacteria</taxon>
        <taxon>Bacillati</taxon>
        <taxon>Bacillota</taxon>
        <taxon>Clostridia</taxon>
        <taxon>Lachnospirales</taxon>
        <taxon>Lachnospiraceae</taxon>
        <taxon>Blautia</taxon>
    </lineage>
</organism>
<dbReference type="Proteomes" id="UP000283745">
    <property type="component" value="Unassembled WGS sequence"/>
</dbReference>